<dbReference type="Pfam" id="PF13411">
    <property type="entry name" value="MerR_1"/>
    <property type="match status" value="1"/>
</dbReference>
<keyword evidence="2" id="KW-0175">Coiled coil</keyword>
<dbReference type="InterPro" id="IPR000551">
    <property type="entry name" value="MerR-type_HTH_dom"/>
</dbReference>
<dbReference type="GO" id="GO:0003677">
    <property type="term" value="F:DNA binding"/>
    <property type="evidence" value="ECO:0007669"/>
    <property type="project" value="UniProtKB-KW"/>
</dbReference>
<keyword evidence="1 4" id="KW-0238">DNA-binding</keyword>
<organism evidence="4 5">
    <name type="scientific">Sphingomonas kyungheensis</name>
    <dbReference type="NCBI Taxonomy" id="1069987"/>
    <lineage>
        <taxon>Bacteria</taxon>
        <taxon>Pseudomonadati</taxon>
        <taxon>Pseudomonadota</taxon>
        <taxon>Alphaproteobacteria</taxon>
        <taxon>Sphingomonadales</taxon>
        <taxon>Sphingomonadaceae</taxon>
        <taxon>Sphingomonas</taxon>
    </lineage>
</organism>
<proteinExistence type="predicted"/>
<evidence type="ECO:0000256" key="2">
    <source>
        <dbReference type="SAM" id="Coils"/>
    </source>
</evidence>
<accession>A0ABU8H302</accession>
<dbReference type="CDD" id="cd04776">
    <property type="entry name" value="HTH_GnyR"/>
    <property type="match status" value="1"/>
</dbReference>
<evidence type="ECO:0000256" key="1">
    <source>
        <dbReference type="ARBA" id="ARBA00023125"/>
    </source>
</evidence>
<sequence>MHDGGELQGIQEVADMLGVTPRTLRFYEDKGLIEPSRIGTTRVYRRREVARMQLILRGKRLGFSLTDIAEFLDLYDADPQHLEQMRALAERVRQRITELEQQRDTLDQTLADLAKLEGEALARVHAHDPGGKLSSRTIATQGIDVRAEGGL</sequence>
<dbReference type="SMART" id="SM00422">
    <property type="entry name" value="HTH_MERR"/>
    <property type="match status" value="1"/>
</dbReference>
<dbReference type="Gene3D" id="1.10.1660.10">
    <property type="match status" value="1"/>
</dbReference>
<dbReference type="InterPro" id="IPR009061">
    <property type="entry name" value="DNA-bd_dom_put_sf"/>
</dbReference>
<dbReference type="Proteomes" id="UP001367771">
    <property type="component" value="Unassembled WGS sequence"/>
</dbReference>
<evidence type="ECO:0000259" key="3">
    <source>
        <dbReference type="PROSITE" id="PS50937"/>
    </source>
</evidence>
<dbReference type="RefSeq" id="WP_051583669.1">
    <property type="nucleotide sequence ID" value="NZ_JBBBDM010000003.1"/>
</dbReference>
<feature type="coiled-coil region" evidence="2">
    <location>
        <begin position="82"/>
        <end position="119"/>
    </location>
</feature>
<dbReference type="EMBL" id="JBBBDM010000003">
    <property type="protein sequence ID" value="MEI5687372.1"/>
    <property type="molecule type" value="Genomic_DNA"/>
</dbReference>
<comment type="caution">
    <text evidence="4">The sequence shown here is derived from an EMBL/GenBank/DDBJ whole genome shotgun (WGS) entry which is preliminary data.</text>
</comment>
<gene>
    <name evidence="4" type="ORF">V8201_09820</name>
</gene>
<protein>
    <submittedName>
        <fullName evidence="4">MerR family DNA-binding transcriptional regulator</fullName>
    </submittedName>
</protein>
<dbReference type="InterPro" id="IPR047057">
    <property type="entry name" value="MerR_fam"/>
</dbReference>
<name>A0ABU8H302_9SPHN</name>
<evidence type="ECO:0000313" key="5">
    <source>
        <dbReference type="Proteomes" id="UP001367771"/>
    </source>
</evidence>
<dbReference type="SUPFAM" id="SSF46955">
    <property type="entry name" value="Putative DNA-binding domain"/>
    <property type="match status" value="1"/>
</dbReference>
<dbReference type="PANTHER" id="PTHR30204:SF58">
    <property type="entry name" value="HTH-TYPE TRANSCRIPTIONAL REGULATOR YFMP"/>
    <property type="match status" value="1"/>
</dbReference>
<dbReference type="PANTHER" id="PTHR30204">
    <property type="entry name" value="REDOX-CYCLING DRUG-SENSING TRANSCRIPTIONAL ACTIVATOR SOXR"/>
    <property type="match status" value="1"/>
</dbReference>
<evidence type="ECO:0000313" key="4">
    <source>
        <dbReference type="EMBL" id="MEI5687372.1"/>
    </source>
</evidence>
<dbReference type="PROSITE" id="PS50937">
    <property type="entry name" value="HTH_MERR_2"/>
    <property type="match status" value="1"/>
</dbReference>
<reference evidence="4 5" key="1">
    <citation type="journal article" date="2013" name="Int. J. Syst. Evol. Microbiol.">
        <title>Sphingomonas kyungheensis sp. nov., a bacterium with ginsenoside-converting activity isolated from soil of a ginseng field.</title>
        <authorList>
            <person name="Son H.M."/>
            <person name="Yang J.E."/>
            <person name="Park Y."/>
            <person name="Han C.K."/>
            <person name="Kim S.G."/>
            <person name="Kook M."/>
            <person name="Yi T.H."/>
        </authorList>
    </citation>
    <scope>NUCLEOTIDE SEQUENCE [LARGE SCALE GENOMIC DNA]</scope>
    <source>
        <strain evidence="4 5">LMG 26582</strain>
    </source>
</reference>
<keyword evidence="5" id="KW-1185">Reference proteome</keyword>
<feature type="domain" description="HTH merR-type" evidence="3">
    <location>
        <begin position="10"/>
        <end position="74"/>
    </location>
</feature>